<evidence type="ECO:0000313" key="4">
    <source>
        <dbReference type="Proteomes" id="UP001220962"/>
    </source>
</evidence>
<dbReference type="SUPFAM" id="SSF55729">
    <property type="entry name" value="Acyl-CoA N-acyltransferases (Nat)"/>
    <property type="match status" value="1"/>
</dbReference>
<dbReference type="RefSeq" id="WP_047913271.1">
    <property type="nucleotide sequence ID" value="NZ_CP118101.1"/>
</dbReference>
<dbReference type="EMBL" id="CP118108">
    <property type="protein sequence ID" value="WDI01454.1"/>
    <property type="molecule type" value="Genomic_DNA"/>
</dbReference>
<evidence type="ECO:0000259" key="1">
    <source>
        <dbReference type="PROSITE" id="PS51186"/>
    </source>
</evidence>
<dbReference type="Pfam" id="PF13302">
    <property type="entry name" value="Acetyltransf_3"/>
    <property type="match status" value="1"/>
</dbReference>
<dbReference type="Proteomes" id="UP001220962">
    <property type="component" value="Chromosome"/>
</dbReference>
<evidence type="ECO:0000313" key="2">
    <source>
        <dbReference type="EMBL" id="WDH81727.1"/>
    </source>
</evidence>
<dbReference type="Proteomes" id="UP001221519">
    <property type="component" value="Chromosome"/>
</dbReference>
<organism evidence="2 4">
    <name type="scientific">Paenibacillus urinalis</name>
    <dbReference type="NCBI Taxonomy" id="521520"/>
    <lineage>
        <taxon>Bacteria</taxon>
        <taxon>Bacillati</taxon>
        <taxon>Bacillota</taxon>
        <taxon>Bacilli</taxon>
        <taxon>Bacillales</taxon>
        <taxon>Paenibacillaceae</taxon>
        <taxon>Paenibacillus</taxon>
    </lineage>
</organism>
<accession>A0AAX3MZF4</accession>
<name>A0AAX3MZF4_9BACL</name>
<dbReference type="PROSITE" id="PS51186">
    <property type="entry name" value="GNAT"/>
    <property type="match status" value="1"/>
</dbReference>
<dbReference type="PANTHER" id="PTHR43415">
    <property type="entry name" value="SPERMIDINE N(1)-ACETYLTRANSFERASE"/>
    <property type="match status" value="1"/>
</dbReference>
<sequence length="176" mass="21324">MYKDKEITIRPIEQGDLPRLWELIYKEENPEWKQWDAPYFAHHTKSWEEFAEMQDSWIACDHRWVITTHEEICGLVSYYYEDEQKNWLEMGIVLHQPNSWNKLVGTRALSLWIDHLFNHLPLARVGLTTWSGNTRMIRVAEKLGMQIEGRIRKVRFYNGKHYDSIRMGMLREEWEI</sequence>
<dbReference type="InterPro" id="IPR016181">
    <property type="entry name" value="Acyl_CoA_acyltransferase"/>
</dbReference>
<gene>
    <name evidence="2" type="ORF">PUW23_19755</name>
    <name evidence="3" type="ORF">PUW25_19640</name>
</gene>
<reference evidence="2 5" key="1">
    <citation type="submission" date="2023-02" db="EMBL/GenBank/DDBJ databases">
        <title>Pathogen: clinical or host-associated sample.</title>
        <authorList>
            <person name="Hergert J."/>
            <person name="Casey R."/>
            <person name="Wagner J."/>
            <person name="Young E.L."/>
            <person name="Oakeson K.F."/>
        </authorList>
    </citation>
    <scope>NUCLEOTIDE SEQUENCE</scope>
    <source>
        <strain evidence="3 5">2022CK-00829</strain>
        <strain evidence="2">2022CK-00830</strain>
    </source>
</reference>
<dbReference type="GO" id="GO:0016747">
    <property type="term" value="F:acyltransferase activity, transferring groups other than amino-acyl groups"/>
    <property type="evidence" value="ECO:0007669"/>
    <property type="project" value="InterPro"/>
</dbReference>
<protein>
    <submittedName>
        <fullName evidence="2">GNAT family protein</fullName>
    </submittedName>
</protein>
<evidence type="ECO:0000313" key="5">
    <source>
        <dbReference type="Proteomes" id="UP001221519"/>
    </source>
</evidence>
<dbReference type="AlphaFoldDB" id="A0AAX3MZF4"/>
<dbReference type="InterPro" id="IPR000182">
    <property type="entry name" value="GNAT_dom"/>
</dbReference>
<evidence type="ECO:0000313" key="3">
    <source>
        <dbReference type="EMBL" id="WDI01454.1"/>
    </source>
</evidence>
<dbReference type="Gene3D" id="3.40.630.30">
    <property type="match status" value="1"/>
</dbReference>
<keyword evidence="5" id="KW-1185">Reference proteome</keyword>
<dbReference type="PANTHER" id="PTHR43415:SF4">
    <property type="entry name" value="N-ACETYLTRANSFERASE DOMAIN-CONTAINING PROTEIN"/>
    <property type="match status" value="1"/>
</dbReference>
<dbReference type="EMBL" id="CP118101">
    <property type="protein sequence ID" value="WDH81727.1"/>
    <property type="molecule type" value="Genomic_DNA"/>
</dbReference>
<proteinExistence type="predicted"/>
<feature type="domain" description="N-acetyltransferase" evidence="1">
    <location>
        <begin position="7"/>
        <end position="172"/>
    </location>
</feature>